<keyword evidence="2 4" id="KW-0328">Glycosyltransferase</keyword>
<dbReference type="PROSITE" id="PS00375">
    <property type="entry name" value="UDPGT"/>
    <property type="match status" value="1"/>
</dbReference>
<evidence type="ECO:0000256" key="4">
    <source>
        <dbReference type="RuleBase" id="RU003718"/>
    </source>
</evidence>
<dbReference type="PANTHER" id="PTHR48043">
    <property type="entry name" value="EG:EG0003.4 PROTEIN-RELATED"/>
    <property type="match status" value="1"/>
</dbReference>
<dbReference type="InterPro" id="IPR002213">
    <property type="entry name" value="UDP_glucos_trans"/>
</dbReference>
<gene>
    <name evidence="7" type="ORF">QLX08_000755</name>
</gene>
<evidence type="ECO:0000256" key="2">
    <source>
        <dbReference type="ARBA" id="ARBA00022676"/>
    </source>
</evidence>
<keyword evidence="5" id="KW-1133">Transmembrane helix</keyword>
<dbReference type="GO" id="GO:0008194">
    <property type="term" value="F:UDP-glycosyltransferase activity"/>
    <property type="evidence" value="ECO:0007669"/>
    <property type="project" value="InterPro"/>
</dbReference>
<evidence type="ECO:0000256" key="5">
    <source>
        <dbReference type="SAM" id="Phobius"/>
    </source>
</evidence>
<dbReference type="InterPro" id="IPR035595">
    <property type="entry name" value="UDP_glycos_trans_CS"/>
</dbReference>
<keyword evidence="6" id="KW-0732">Signal</keyword>
<feature type="signal peptide" evidence="6">
    <location>
        <begin position="1"/>
        <end position="23"/>
    </location>
</feature>
<evidence type="ECO:0000313" key="7">
    <source>
        <dbReference type="EMBL" id="KAK9309487.1"/>
    </source>
</evidence>
<dbReference type="Proteomes" id="UP001432146">
    <property type="component" value="Unassembled WGS sequence"/>
</dbReference>
<reference evidence="7 8" key="1">
    <citation type="submission" date="2024-05" db="EMBL/GenBank/DDBJ databases">
        <title>The nuclear and mitochondrial genome assemblies of Tetragonisca angustula (Apidae: Meliponini), a tiny yet remarkable pollinator in the Neotropics.</title>
        <authorList>
            <person name="Ferrari R."/>
            <person name="Ricardo P.C."/>
            <person name="Dias F.C."/>
            <person name="Araujo N.S."/>
            <person name="Soares D.O."/>
            <person name="Zhou Q.-S."/>
            <person name="Zhu C.-D."/>
            <person name="Coutinho L."/>
            <person name="Airas M.C."/>
            <person name="Batista T.M."/>
        </authorList>
    </citation>
    <scope>NUCLEOTIDE SEQUENCE [LARGE SCALE GENOMIC DNA]</scope>
    <source>
        <strain evidence="7">ASF017062</strain>
        <tissue evidence="7">Abdomen</tissue>
    </source>
</reference>
<dbReference type="PANTHER" id="PTHR48043:SF114">
    <property type="entry name" value="IP04436P-RELATED"/>
    <property type="match status" value="1"/>
</dbReference>
<dbReference type="InterPro" id="IPR050271">
    <property type="entry name" value="UDP-glycosyltransferase"/>
</dbReference>
<dbReference type="AlphaFoldDB" id="A0AAW1AGZ4"/>
<accession>A0AAW1AGZ4</accession>
<dbReference type="FunFam" id="3.40.50.2000:FF:000050">
    <property type="entry name" value="UDP-glucuronosyltransferase"/>
    <property type="match status" value="1"/>
</dbReference>
<evidence type="ECO:0000256" key="6">
    <source>
        <dbReference type="SAM" id="SignalP"/>
    </source>
</evidence>
<keyword evidence="8" id="KW-1185">Reference proteome</keyword>
<feature type="transmembrane region" description="Helical" evidence="5">
    <location>
        <begin position="502"/>
        <end position="521"/>
    </location>
</feature>
<dbReference type="SUPFAM" id="SSF53756">
    <property type="entry name" value="UDP-Glycosyltransferase/glycogen phosphorylase"/>
    <property type="match status" value="1"/>
</dbReference>
<dbReference type="CDD" id="cd03784">
    <property type="entry name" value="GT1_Gtf-like"/>
    <property type="match status" value="1"/>
</dbReference>
<feature type="chain" id="PRO_5043743694" evidence="6">
    <location>
        <begin position="24"/>
        <end position="545"/>
    </location>
</feature>
<comment type="similarity">
    <text evidence="1 4">Belongs to the UDP-glycosyltransferase family.</text>
</comment>
<keyword evidence="3 4" id="KW-0808">Transferase</keyword>
<dbReference type="Gene3D" id="3.40.50.2000">
    <property type="entry name" value="Glycogen Phosphorylase B"/>
    <property type="match status" value="1"/>
</dbReference>
<name>A0AAW1AGZ4_9HYME</name>
<organism evidence="7 8">
    <name type="scientific">Tetragonisca angustula</name>
    <dbReference type="NCBI Taxonomy" id="166442"/>
    <lineage>
        <taxon>Eukaryota</taxon>
        <taxon>Metazoa</taxon>
        <taxon>Ecdysozoa</taxon>
        <taxon>Arthropoda</taxon>
        <taxon>Hexapoda</taxon>
        <taxon>Insecta</taxon>
        <taxon>Pterygota</taxon>
        <taxon>Neoptera</taxon>
        <taxon>Endopterygota</taxon>
        <taxon>Hymenoptera</taxon>
        <taxon>Apocrita</taxon>
        <taxon>Aculeata</taxon>
        <taxon>Apoidea</taxon>
        <taxon>Anthophila</taxon>
        <taxon>Apidae</taxon>
        <taxon>Tetragonisca</taxon>
    </lineage>
</organism>
<dbReference type="EMBL" id="JAWNGG020000010">
    <property type="protein sequence ID" value="KAK9309487.1"/>
    <property type="molecule type" value="Genomic_DNA"/>
</dbReference>
<proteinExistence type="inferred from homology"/>
<dbReference type="Pfam" id="PF00201">
    <property type="entry name" value="UDPGT"/>
    <property type="match status" value="1"/>
</dbReference>
<evidence type="ECO:0000256" key="1">
    <source>
        <dbReference type="ARBA" id="ARBA00009995"/>
    </source>
</evidence>
<protein>
    <submittedName>
        <fullName evidence="7">Uncharacterized protein</fullName>
    </submittedName>
</protein>
<keyword evidence="5" id="KW-0472">Membrane</keyword>
<comment type="caution">
    <text evidence="7">The sequence shown here is derived from an EMBL/GenBank/DDBJ whole genome shotgun (WGS) entry which is preliminary data.</text>
</comment>
<keyword evidence="5" id="KW-0812">Transmembrane</keyword>
<evidence type="ECO:0000256" key="3">
    <source>
        <dbReference type="ARBA" id="ARBA00022679"/>
    </source>
</evidence>
<sequence length="545" mass="61369">MWIARAQTVLLCLLVILASYSHANNSTTLKSEKRLKILAIFAHLGKSHFDVFKPLLVELAHRGHDLTVISHFPRTEQATAEEPLPTYKDISLLDGKLGVFVNVVDLNSINAFGVPVVIRDLYMLHSMSGITCEICLKNPEVKRLVDSGEKFDLLLVESFNSNCYMALVHKFNAPFIEISTHQLMTWAIDDLGLSNEASYIPAMFTRLPRPMSFFQRMINAATILFSTMVFHTVFHWQDQSIANKYYGPGLPDLRSVSNNASFMFVNTHYSVHGAISFPPNVIEVGGIHISPKVKPLPANIKKFLDEAHEGVLYFNLGSMVKTATMPEDKLNVLIKVFASIPRKVIWKWEVNEIPKLSSNVLVQKWLPQYDILNHPNVKCYFGHGGLLGLSEGVQAGVPMILMPFYGDQYQNAIAAQARGAALVVNFATLDAETLMHAVDEMFNNTRYNENAKKLSKAYRDRPSTPLETAVWWTEYLGRGNALPYVRSEAANMSWCQRNLIDVMLVLALLALLSIYVSFRALKYILARRKKKQEEGNDGTSSKKRD</sequence>
<evidence type="ECO:0000313" key="8">
    <source>
        <dbReference type="Proteomes" id="UP001432146"/>
    </source>
</evidence>